<accession>A0A7Z9CGV7</accession>
<dbReference type="AlphaFoldDB" id="A0A7Z9CGV7"/>
<evidence type="ECO:0000313" key="2">
    <source>
        <dbReference type="Proteomes" id="UP000270205"/>
    </source>
</evidence>
<dbReference type="InterPro" id="IPR046228">
    <property type="entry name" value="DUF6261"/>
</dbReference>
<protein>
    <submittedName>
        <fullName evidence="1">Uncharacterized protein</fullName>
    </submittedName>
</protein>
<organism evidence="1 2">
    <name type="scientific">Bergeyella zoohelcum</name>
    <dbReference type="NCBI Taxonomy" id="1015"/>
    <lineage>
        <taxon>Bacteria</taxon>
        <taxon>Pseudomonadati</taxon>
        <taxon>Bacteroidota</taxon>
        <taxon>Flavobacteriia</taxon>
        <taxon>Flavobacteriales</taxon>
        <taxon>Weeksellaceae</taxon>
        <taxon>Bergeyella</taxon>
    </lineage>
</organism>
<dbReference type="Proteomes" id="UP000270205">
    <property type="component" value="Unassembled WGS sequence"/>
</dbReference>
<evidence type="ECO:0000313" key="1">
    <source>
        <dbReference type="EMBL" id="VDH05989.1"/>
    </source>
</evidence>
<proteinExistence type="predicted"/>
<comment type="caution">
    <text evidence="1">The sequence shown here is derived from an EMBL/GenBank/DDBJ whole genome shotgun (WGS) entry which is preliminary data.</text>
</comment>
<dbReference type="Pfam" id="PF19775">
    <property type="entry name" value="DUF6261"/>
    <property type="match status" value="1"/>
</dbReference>
<sequence length="239" mass="27494">MITKTNLKNLRLMTFSQVMKNVQSFLEKETDLESMGLQEAKNSFNKAFEKLELALNPTKKSEHTEAILELDAQRDILLMNFIAHCRLFQTHPQANKSEAAKRCVIQIEAYGEAPQRRAYRDETAIIRNIIVDFEDQERQQDLTLIGAKEWLDLLKSINDQFDTLHTNRTLEKSEKEVGLSKEAREEMQEQFNHLCKAITAMAFVKGEDAYQPLASAINEEVKNALANLRPPRKNKENNG</sequence>
<name>A0A7Z9CGV7_9FLAO</name>
<gene>
    <name evidence="1" type="ORF">NCTC12929_02143</name>
</gene>
<dbReference type="RefSeq" id="WP_125151789.1">
    <property type="nucleotide sequence ID" value="NZ_UYIV01000001.1"/>
</dbReference>
<dbReference type="EMBL" id="UYIV01000001">
    <property type="protein sequence ID" value="VDH05989.1"/>
    <property type="molecule type" value="Genomic_DNA"/>
</dbReference>
<reference evidence="1 2" key="1">
    <citation type="submission" date="2018-11" db="EMBL/GenBank/DDBJ databases">
        <authorList>
            <consortium name="Pathogen Informatics"/>
        </authorList>
    </citation>
    <scope>NUCLEOTIDE SEQUENCE [LARGE SCALE GENOMIC DNA]</scope>
    <source>
        <strain evidence="1 2">NCTC12929</strain>
    </source>
</reference>